<evidence type="ECO:0000313" key="2">
    <source>
        <dbReference type="Proteomes" id="UP000178951"/>
    </source>
</evidence>
<dbReference type="Proteomes" id="UP000178951">
    <property type="component" value="Unassembled WGS sequence"/>
</dbReference>
<comment type="caution">
    <text evidence="1">The sequence shown here is derived from an EMBL/GenBank/DDBJ whole genome shotgun (WGS) entry which is preliminary data.</text>
</comment>
<reference evidence="1 2" key="1">
    <citation type="journal article" date="2016" name="Nat. Commun.">
        <title>Thousands of microbial genomes shed light on interconnected biogeochemical processes in an aquifer system.</title>
        <authorList>
            <person name="Anantharaman K."/>
            <person name="Brown C.T."/>
            <person name="Hug L.A."/>
            <person name="Sharon I."/>
            <person name="Castelle C.J."/>
            <person name="Probst A.J."/>
            <person name="Thomas B.C."/>
            <person name="Singh A."/>
            <person name="Wilkins M.J."/>
            <person name="Karaoz U."/>
            <person name="Brodie E.L."/>
            <person name="Williams K.H."/>
            <person name="Hubbard S.S."/>
            <person name="Banfield J.F."/>
        </authorList>
    </citation>
    <scope>NUCLEOTIDE SEQUENCE [LARGE SCALE GENOMIC DNA]</scope>
</reference>
<dbReference type="AlphaFoldDB" id="A0A1F4TVU6"/>
<gene>
    <name evidence="1" type="ORF">A2311_02880</name>
</gene>
<name>A0A1F4TVU6_UNCSA</name>
<sequence length="159" mass="18176">MIYKDVFRALAKKKVRYLVIGGVAVNLYGFARTTLDLDLVIALDQNNRTQFYQTMRTLGFKSKKPALAKKLVCGEISPGKTRVVSFYRDEFELIDVFIQSPLNFEKAFNTRKTFRSEGLSIPTVSYTELLAMKKASGRDQDLIDIGYLKKIYLGNKNEK</sequence>
<dbReference type="Gene3D" id="3.30.460.40">
    <property type="match status" value="1"/>
</dbReference>
<dbReference type="EMBL" id="MEUF01000004">
    <property type="protein sequence ID" value="OGC36844.1"/>
    <property type="molecule type" value="Genomic_DNA"/>
</dbReference>
<dbReference type="InterPro" id="IPR043519">
    <property type="entry name" value="NT_sf"/>
</dbReference>
<evidence type="ECO:0000313" key="1">
    <source>
        <dbReference type="EMBL" id="OGC36844.1"/>
    </source>
</evidence>
<proteinExistence type="predicted"/>
<protein>
    <recommendedName>
        <fullName evidence="3">Nucleotidyltransferase</fullName>
    </recommendedName>
</protein>
<evidence type="ECO:0008006" key="3">
    <source>
        <dbReference type="Google" id="ProtNLM"/>
    </source>
</evidence>
<dbReference type="SUPFAM" id="SSF81301">
    <property type="entry name" value="Nucleotidyltransferase"/>
    <property type="match status" value="1"/>
</dbReference>
<accession>A0A1F4TVU6</accession>
<organism evidence="1 2">
    <name type="scientific">candidate division WOR-1 bacterium RIFOXYB2_FULL_48_7</name>
    <dbReference type="NCBI Taxonomy" id="1802583"/>
    <lineage>
        <taxon>Bacteria</taxon>
        <taxon>Bacillati</taxon>
        <taxon>Saganbacteria</taxon>
    </lineage>
</organism>